<proteinExistence type="predicted"/>
<reference evidence="2" key="1">
    <citation type="submission" date="2020-10" db="EMBL/GenBank/DDBJ databases">
        <authorList>
            <person name="Han B."/>
            <person name="Lu T."/>
            <person name="Zhao Q."/>
            <person name="Huang X."/>
            <person name="Zhao Y."/>
        </authorList>
    </citation>
    <scope>NUCLEOTIDE SEQUENCE</scope>
</reference>
<evidence type="ECO:0000313" key="2">
    <source>
        <dbReference type="EMBL" id="CAD6342251.1"/>
    </source>
</evidence>
<dbReference type="PANTHER" id="PTHR31923">
    <property type="entry name" value="BSD DOMAIN-CONTAINING PROTEIN"/>
    <property type="match status" value="1"/>
</dbReference>
<evidence type="ECO:0000313" key="3">
    <source>
        <dbReference type="Proteomes" id="UP000604825"/>
    </source>
</evidence>
<gene>
    <name evidence="2" type="ORF">NCGR_LOCUS66349</name>
</gene>
<feature type="compositionally biased region" description="Low complexity" evidence="1">
    <location>
        <begin position="100"/>
        <end position="118"/>
    </location>
</feature>
<feature type="region of interest" description="Disordered" evidence="1">
    <location>
        <begin position="294"/>
        <end position="331"/>
    </location>
</feature>
<accession>A0A811SHE7</accession>
<dbReference type="Proteomes" id="UP000604825">
    <property type="component" value="Unassembled WGS sequence"/>
</dbReference>
<evidence type="ECO:0000256" key="1">
    <source>
        <dbReference type="SAM" id="MobiDB-lite"/>
    </source>
</evidence>
<dbReference type="PANTHER" id="PTHR31923:SF10">
    <property type="entry name" value="BSD DOMAIN-CONTAINING PROTEIN"/>
    <property type="match status" value="1"/>
</dbReference>
<feature type="compositionally biased region" description="Polar residues" evidence="1">
    <location>
        <begin position="206"/>
        <end position="217"/>
    </location>
</feature>
<sequence>MARGLRGVRDDLSELGRHLLDIACFLHPLLNPAHTDSPPPTPTGPAPRRRARRSPSPHPPSPSLLAGILSDLAEIGGSFRGGFSRAAAAPSSPPPPDRPAPAALESQQAAASPPSPAAAAPIVDDVVGAARALAARPEAWIDFPVLALDEDSVISDIQRDHMESIEKLVPDLASLREDTQSVPNSVHHNNEIESDSPPHVCEIESVKSNQEGYQSSDGRALPKTRSERSIDQWVFAKSKSEESMDQWSEIPSDVESYREGKRYLSSEELSDVDSANVVVMDKYMDSLLSDRRHLPYASSSVRQDSVRRKPASSSHRPPQPTPPVSLSKKESWDVIEDSEFDILDS</sequence>
<feature type="region of interest" description="Disordered" evidence="1">
    <location>
        <begin position="30"/>
        <end position="65"/>
    </location>
</feature>
<feature type="region of interest" description="Disordered" evidence="1">
    <location>
        <begin position="206"/>
        <end position="225"/>
    </location>
</feature>
<dbReference type="EMBL" id="CAJGYO010000435">
    <property type="protein sequence ID" value="CAD6342251.1"/>
    <property type="molecule type" value="Genomic_DNA"/>
</dbReference>
<keyword evidence="3" id="KW-1185">Reference proteome</keyword>
<comment type="caution">
    <text evidence="2">The sequence shown here is derived from an EMBL/GenBank/DDBJ whole genome shotgun (WGS) entry which is preliminary data.</text>
</comment>
<dbReference type="AlphaFoldDB" id="A0A811SHE7"/>
<feature type="region of interest" description="Disordered" evidence="1">
    <location>
        <begin position="178"/>
        <end position="198"/>
    </location>
</feature>
<protein>
    <submittedName>
        <fullName evidence="2">Uncharacterized protein</fullName>
    </submittedName>
</protein>
<dbReference type="OrthoDB" id="1076611at2759"/>
<organism evidence="2 3">
    <name type="scientific">Miscanthus lutarioriparius</name>
    <dbReference type="NCBI Taxonomy" id="422564"/>
    <lineage>
        <taxon>Eukaryota</taxon>
        <taxon>Viridiplantae</taxon>
        <taxon>Streptophyta</taxon>
        <taxon>Embryophyta</taxon>
        <taxon>Tracheophyta</taxon>
        <taxon>Spermatophyta</taxon>
        <taxon>Magnoliopsida</taxon>
        <taxon>Liliopsida</taxon>
        <taxon>Poales</taxon>
        <taxon>Poaceae</taxon>
        <taxon>PACMAD clade</taxon>
        <taxon>Panicoideae</taxon>
        <taxon>Andropogonodae</taxon>
        <taxon>Andropogoneae</taxon>
        <taxon>Saccharinae</taxon>
        <taxon>Miscanthus</taxon>
    </lineage>
</organism>
<feature type="region of interest" description="Disordered" evidence="1">
    <location>
        <begin position="83"/>
        <end position="118"/>
    </location>
</feature>
<name>A0A811SHE7_9POAL</name>